<evidence type="ECO:0000256" key="2">
    <source>
        <dbReference type="SAM" id="SignalP"/>
    </source>
</evidence>
<feature type="region of interest" description="Disordered" evidence="1">
    <location>
        <begin position="136"/>
        <end position="176"/>
    </location>
</feature>
<reference evidence="3" key="1">
    <citation type="submission" date="2023-03" db="EMBL/GenBank/DDBJ databases">
        <title>Massive genome expansion in bonnet fungi (Mycena s.s.) driven by repeated elements and novel gene families across ecological guilds.</title>
        <authorList>
            <consortium name="Lawrence Berkeley National Laboratory"/>
            <person name="Harder C.B."/>
            <person name="Miyauchi S."/>
            <person name="Viragh M."/>
            <person name="Kuo A."/>
            <person name="Thoen E."/>
            <person name="Andreopoulos B."/>
            <person name="Lu D."/>
            <person name="Skrede I."/>
            <person name="Drula E."/>
            <person name="Henrissat B."/>
            <person name="Morin E."/>
            <person name="Kohler A."/>
            <person name="Barry K."/>
            <person name="LaButti K."/>
            <person name="Morin E."/>
            <person name="Salamov A."/>
            <person name="Lipzen A."/>
            <person name="Mereny Z."/>
            <person name="Hegedus B."/>
            <person name="Baldrian P."/>
            <person name="Stursova M."/>
            <person name="Weitz H."/>
            <person name="Taylor A."/>
            <person name="Grigoriev I.V."/>
            <person name="Nagy L.G."/>
            <person name="Martin F."/>
            <person name="Kauserud H."/>
        </authorList>
    </citation>
    <scope>NUCLEOTIDE SEQUENCE</scope>
    <source>
        <strain evidence="3">9284</strain>
    </source>
</reference>
<dbReference type="EMBL" id="JARKIF010000008">
    <property type="protein sequence ID" value="KAJ7633104.1"/>
    <property type="molecule type" value="Genomic_DNA"/>
</dbReference>
<gene>
    <name evidence="3" type="ORF">FB45DRAFT_1148569</name>
</gene>
<accession>A0AAD7BXI4</accession>
<sequence>MTRVLTLSFVALSLQYVAAQVSLIVPFVDEQPLSADVLGVDTALDRTTWALHQGSPTGTFTDDEGSFPGTATLVEGSDYVSFTYVLVDDQVTHTAGGVCSIQGGTEICVANADGQAATETDPATAFVVQAAATTGAPAPGASSNSAPSAAGKSGGGGAATGSSPDASAPSASTKDSGAIHTTSAASAFAGLIGVALGVYFA</sequence>
<evidence type="ECO:0000313" key="4">
    <source>
        <dbReference type="Proteomes" id="UP001221142"/>
    </source>
</evidence>
<name>A0AAD7BXI4_9AGAR</name>
<evidence type="ECO:0000313" key="3">
    <source>
        <dbReference type="EMBL" id="KAJ7633104.1"/>
    </source>
</evidence>
<feature type="chain" id="PRO_5042286457" evidence="2">
    <location>
        <begin position="20"/>
        <end position="201"/>
    </location>
</feature>
<feature type="signal peptide" evidence="2">
    <location>
        <begin position="1"/>
        <end position="19"/>
    </location>
</feature>
<protein>
    <submittedName>
        <fullName evidence="3">Uncharacterized protein</fullName>
    </submittedName>
</protein>
<dbReference type="Proteomes" id="UP001221142">
    <property type="component" value="Unassembled WGS sequence"/>
</dbReference>
<organism evidence="3 4">
    <name type="scientific">Roridomyces roridus</name>
    <dbReference type="NCBI Taxonomy" id="1738132"/>
    <lineage>
        <taxon>Eukaryota</taxon>
        <taxon>Fungi</taxon>
        <taxon>Dikarya</taxon>
        <taxon>Basidiomycota</taxon>
        <taxon>Agaricomycotina</taxon>
        <taxon>Agaricomycetes</taxon>
        <taxon>Agaricomycetidae</taxon>
        <taxon>Agaricales</taxon>
        <taxon>Marasmiineae</taxon>
        <taxon>Mycenaceae</taxon>
        <taxon>Roridomyces</taxon>
    </lineage>
</organism>
<keyword evidence="2" id="KW-0732">Signal</keyword>
<feature type="compositionally biased region" description="Low complexity" evidence="1">
    <location>
        <begin position="136"/>
        <end position="151"/>
    </location>
</feature>
<evidence type="ECO:0000256" key="1">
    <source>
        <dbReference type="SAM" id="MobiDB-lite"/>
    </source>
</evidence>
<comment type="caution">
    <text evidence="3">The sequence shown here is derived from an EMBL/GenBank/DDBJ whole genome shotgun (WGS) entry which is preliminary data.</text>
</comment>
<keyword evidence="4" id="KW-1185">Reference proteome</keyword>
<proteinExistence type="predicted"/>
<feature type="compositionally biased region" description="Low complexity" evidence="1">
    <location>
        <begin position="160"/>
        <end position="176"/>
    </location>
</feature>
<dbReference type="AlphaFoldDB" id="A0AAD7BXI4"/>